<dbReference type="PANTHER" id="PTHR34979:SF1">
    <property type="entry name" value="INNER MEMBRANE PROTEIN YGAZ"/>
    <property type="match status" value="1"/>
</dbReference>
<reference evidence="9" key="2">
    <citation type="journal article" date="2022" name="Res Sq">
        <title>Evolution of multicellular longitudinally dividing oral cavity symbionts (Neisseriaceae).</title>
        <authorList>
            <person name="Nyongesa S."/>
            <person name="Weber P."/>
            <person name="Bernet E."/>
            <person name="Pullido F."/>
            <person name="Nieckarz M."/>
            <person name="Delaby M."/>
            <person name="Nieves C."/>
            <person name="Viehboeck T."/>
            <person name="Krause N."/>
            <person name="Rivera-Millot A."/>
            <person name="Nakamura A."/>
            <person name="Vischer N."/>
            <person name="VanNieuwenhze M."/>
            <person name="Brun Y."/>
            <person name="Cava F."/>
            <person name="Bulgheresi S."/>
            <person name="Veyrier F."/>
        </authorList>
    </citation>
    <scope>NUCLEOTIDE SEQUENCE</scope>
    <source>
        <strain evidence="9">SAG 1488-6</strain>
    </source>
</reference>
<keyword evidence="5 8" id="KW-0812">Transmembrane</keyword>
<feature type="transmembrane region" description="Helical" evidence="8">
    <location>
        <begin position="184"/>
        <end position="217"/>
    </location>
</feature>
<evidence type="ECO:0000256" key="6">
    <source>
        <dbReference type="ARBA" id="ARBA00022989"/>
    </source>
</evidence>
<gene>
    <name evidence="9" type="ORF">LVJ81_00880</name>
</gene>
<comment type="similarity">
    <text evidence="2">Belongs to the AzlC family.</text>
</comment>
<feature type="transmembrane region" description="Helical" evidence="8">
    <location>
        <begin position="12"/>
        <end position="33"/>
    </location>
</feature>
<sequence>MAQTSSWKEALRLSMPVAMGYIPAGMAFGVLSSAAGLPWWWSVLLSVCLYAGAAQYAAIPMLAAGAPTVSLSVNTLVINLRHIFYALPLLEALPKNSLRRWYALFALTDESFSVLTTILPEQAKRLFVKIVLLNQSYWILGTVVGIGLGAGLNQLIPHLDFALPCLFVVLAYEQYQAKKVWWPCVIAAAAFVFASLLTVNYLLLLAVAGCAACILLWEASGRLKTSDKGGVA</sequence>
<dbReference type="EMBL" id="CP091512">
    <property type="protein sequence ID" value="UOO92634.1"/>
    <property type="molecule type" value="Genomic_DNA"/>
</dbReference>
<dbReference type="RefSeq" id="WP_019957984.1">
    <property type="nucleotide sequence ID" value="NZ_CP091512.1"/>
</dbReference>
<name>A0ABY4EA45_VITST</name>
<accession>A0ABY4EA45</accession>
<dbReference type="PANTHER" id="PTHR34979">
    <property type="entry name" value="INNER MEMBRANE PROTEIN YGAZ"/>
    <property type="match status" value="1"/>
</dbReference>
<dbReference type="InterPro" id="IPR011606">
    <property type="entry name" value="Brnchd-chn_aa_trnsp_permease"/>
</dbReference>
<proteinExistence type="inferred from homology"/>
<dbReference type="Pfam" id="PF03591">
    <property type="entry name" value="AzlC"/>
    <property type="match status" value="1"/>
</dbReference>
<keyword evidence="10" id="KW-1185">Reference proteome</keyword>
<evidence type="ECO:0000313" key="9">
    <source>
        <dbReference type="EMBL" id="UOO92634.1"/>
    </source>
</evidence>
<evidence type="ECO:0000256" key="3">
    <source>
        <dbReference type="ARBA" id="ARBA00022448"/>
    </source>
</evidence>
<evidence type="ECO:0000256" key="4">
    <source>
        <dbReference type="ARBA" id="ARBA00022475"/>
    </source>
</evidence>
<dbReference type="Proteomes" id="UP000832034">
    <property type="component" value="Chromosome"/>
</dbReference>
<keyword evidence="3" id="KW-0813">Transport</keyword>
<evidence type="ECO:0000256" key="1">
    <source>
        <dbReference type="ARBA" id="ARBA00004651"/>
    </source>
</evidence>
<keyword evidence="7 8" id="KW-0472">Membrane</keyword>
<feature type="transmembrane region" description="Helical" evidence="8">
    <location>
        <begin position="126"/>
        <end position="149"/>
    </location>
</feature>
<evidence type="ECO:0000313" key="10">
    <source>
        <dbReference type="Proteomes" id="UP000832034"/>
    </source>
</evidence>
<evidence type="ECO:0000256" key="2">
    <source>
        <dbReference type="ARBA" id="ARBA00010735"/>
    </source>
</evidence>
<evidence type="ECO:0000256" key="8">
    <source>
        <dbReference type="SAM" id="Phobius"/>
    </source>
</evidence>
<organism evidence="9 10">
    <name type="scientific">Vitreoscilla stercoraria</name>
    <dbReference type="NCBI Taxonomy" id="61"/>
    <lineage>
        <taxon>Bacteria</taxon>
        <taxon>Pseudomonadati</taxon>
        <taxon>Pseudomonadota</taxon>
        <taxon>Betaproteobacteria</taxon>
        <taxon>Neisseriales</taxon>
        <taxon>Neisseriaceae</taxon>
        <taxon>Vitreoscilla</taxon>
    </lineage>
</organism>
<comment type="subcellular location">
    <subcellularLocation>
        <location evidence="1">Cell membrane</location>
        <topology evidence="1">Multi-pass membrane protein</topology>
    </subcellularLocation>
</comment>
<keyword evidence="6 8" id="KW-1133">Transmembrane helix</keyword>
<evidence type="ECO:0000256" key="7">
    <source>
        <dbReference type="ARBA" id="ARBA00023136"/>
    </source>
</evidence>
<protein>
    <submittedName>
        <fullName evidence="9">AzlC family ABC transporter permease</fullName>
    </submittedName>
</protein>
<evidence type="ECO:0000256" key="5">
    <source>
        <dbReference type="ARBA" id="ARBA00022692"/>
    </source>
</evidence>
<reference evidence="9" key="1">
    <citation type="submission" date="2021-12" db="EMBL/GenBank/DDBJ databases">
        <authorList>
            <person name="Veyrier F.J."/>
        </authorList>
    </citation>
    <scope>NUCLEOTIDE SEQUENCE</scope>
    <source>
        <strain evidence="9">SAG 1488-6</strain>
    </source>
</reference>
<keyword evidence="4" id="KW-1003">Cell membrane</keyword>